<feature type="transmembrane region" description="Helical" evidence="5">
    <location>
        <begin position="112"/>
        <end position="132"/>
    </location>
</feature>
<feature type="transmembrane region" description="Helical" evidence="5">
    <location>
        <begin position="378"/>
        <end position="399"/>
    </location>
</feature>
<dbReference type="InterPro" id="IPR020846">
    <property type="entry name" value="MFS_dom"/>
</dbReference>
<dbReference type="InterPro" id="IPR036259">
    <property type="entry name" value="MFS_trans_sf"/>
</dbReference>
<gene>
    <name evidence="7" type="ORF">GOB93_03780</name>
</gene>
<evidence type="ECO:0000256" key="4">
    <source>
        <dbReference type="ARBA" id="ARBA00023136"/>
    </source>
</evidence>
<keyword evidence="2 5" id="KW-0812">Transmembrane</keyword>
<feature type="transmembrane region" description="Helical" evidence="5">
    <location>
        <begin position="249"/>
        <end position="271"/>
    </location>
</feature>
<feature type="transmembrane region" description="Helical" evidence="5">
    <location>
        <begin position="405"/>
        <end position="428"/>
    </location>
</feature>
<reference evidence="7 8" key="1">
    <citation type="journal article" date="2020" name="Int. J. Syst. Evol. Microbiol.">
        <title>Novel acetic acid bacteria from cider fermentations: Acetobacter conturbans sp. nov. and Acetobacter fallax sp. nov.</title>
        <authorList>
            <person name="Sombolestani A.S."/>
            <person name="Cleenwerck I."/>
            <person name="Cnockaert M."/>
            <person name="Borremans W."/>
            <person name="Wieme A.D."/>
            <person name="De Vuyst L."/>
            <person name="Vandamme P."/>
        </authorList>
    </citation>
    <scope>NUCLEOTIDE SEQUENCE [LARGE SCALE GENOMIC DNA]</scope>
    <source>
        <strain evidence="7 8">LMG 30640</strain>
    </source>
</reference>
<organism evidence="7 8">
    <name type="scientific">Acetobacter musti</name>
    <dbReference type="NCBI Taxonomy" id="864732"/>
    <lineage>
        <taxon>Bacteria</taxon>
        <taxon>Pseudomonadati</taxon>
        <taxon>Pseudomonadota</taxon>
        <taxon>Alphaproteobacteria</taxon>
        <taxon>Acetobacterales</taxon>
        <taxon>Acetobacteraceae</taxon>
        <taxon>Acetobacter</taxon>
    </lineage>
</organism>
<evidence type="ECO:0000256" key="5">
    <source>
        <dbReference type="SAM" id="Phobius"/>
    </source>
</evidence>
<dbReference type="EMBL" id="WOTB01000003">
    <property type="protein sequence ID" value="NHN83761.1"/>
    <property type="molecule type" value="Genomic_DNA"/>
</dbReference>
<proteinExistence type="predicted"/>
<protein>
    <submittedName>
        <fullName evidence="7">MFS transporter</fullName>
    </submittedName>
</protein>
<evidence type="ECO:0000313" key="7">
    <source>
        <dbReference type="EMBL" id="NHN83761.1"/>
    </source>
</evidence>
<dbReference type="RefSeq" id="WP_173582188.1">
    <property type="nucleotide sequence ID" value="NZ_WOTB01000003.1"/>
</dbReference>
<accession>A0ABX0JJH5</accession>
<comment type="subcellular location">
    <subcellularLocation>
        <location evidence="1">Membrane</location>
        <topology evidence="1">Multi-pass membrane protein</topology>
    </subcellularLocation>
</comment>
<evidence type="ECO:0000256" key="2">
    <source>
        <dbReference type="ARBA" id="ARBA00022692"/>
    </source>
</evidence>
<keyword evidence="3 5" id="KW-1133">Transmembrane helix</keyword>
<feature type="transmembrane region" description="Helical" evidence="5">
    <location>
        <begin position="318"/>
        <end position="334"/>
    </location>
</feature>
<evidence type="ECO:0000256" key="3">
    <source>
        <dbReference type="ARBA" id="ARBA00022989"/>
    </source>
</evidence>
<dbReference type="PROSITE" id="PS50850">
    <property type="entry name" value="MFS"/>
    <property type="match status" value="1"/>
</dbReference>
<feature type="domain" description="Major facilitator superfamily (MFS) profile" evidence="6">
    <location>
        <begin position="21"/>
        <end position="432"/>
    </location>
</feature>
<dbReference type="PANTHER" id="PTHR23508:SF10">
    <property type="entry name" value="CARBOXYLIC ACID TRANSPORTER PROTEIN HOMOLOG"/>
    <property type="match status" value="1"/>
</dbReference>
<dbReference type="Gene3D" id="1.20.1250.20">
    <property type="entry name" value="MFS general substrate transporter like domains"/>
    <property type="match status" value="1"/>
</dbReference>
<evidence type="ECO:0000259" key="6">
    <source>
        <dbReference type="PROSITE" id="PS50850"/>
    </source>
</evidence>
<keyword evidence="8" id="KW-1185">Reference proteome</keyword>
<keyword evidence="4 5" id="KW-0472">Membrane</keyword>
<dbReference type="Pfam" id="PF07690">
    <property type="entry name" value="MFS_1"/>
    <property type="match status" value="1"/>
</dbReference>
<dbReference type="InterPro" id="IPR011701">
    <property type="entry name" value="MFS"/>
</dbReference>
<feature type="transmembrane region" description="Helical" evidence="5">
    <location>
        <begin position="55"/>
        <end position="75"/>
    </location>
</feature>
<feature type="transmembrane region" description="Helical" evidence="5">
    <location>
        <begin position="346"/>
        <end position="366"/>
    </location>
</feature>
<evidence type="ECO:0000313" key="8">
    <source>
        <dbReference type="Proteomes" id="UP000635278"/>
    </source>
</evidence>
<feature type="transmembrane region" description="Helical" evidence="5">
    <location>
        <begin position="144"/>
        <end position="164"/>
    </location>
</feature>
<feature type="transmembrane region" description="Helical" evidence="5">
    <location>
        <begin position="291"/>
        <end position="311"/>
    </location>
</feature>
<feature type="transmembrane region" description="Helical" evidence="5">
    <location>
        <begin position="87"/>
        <end position="106"/>
    </location>
</feature>
<feature type="transmembrane region" description="Helical" evidence="5">
    <location>
        <begin position="20"/>
        <end position="43"/>
    </location>
</feature>
<evidence type="ECO:0000256" key="1">
    <source>
        <dbReference type="ARBA" id="ARBA00004141"/>
    </source>
</evidence>
<comment type="caution">
    <text evidence="7">The sequence shown here is derived from an EMBL/GenBank/DDBJ whole genome shotgun (WGS) entry which is preliminary data.</text>
</comment>
<dbReference type="SUPFAM" id="SSF103473">
    <property type="entry name" value="MFS general substrate transporter"/>
    <property type="match status" value="1"/>
</dbReference>
<name>A0ABX0JJH5_9PROT</name>
<sequence>MMEDPHTLMARSSPGKWQIIAICVCVLLNGIDGFDVLSISFAAPGIAAQWGVDRSALGFILSMELLGMSAGSIVSGNLADRTGRRPVILGCLVIMSCGMWACTQAWDLTVLSLCRLFTGFGVGGMLACGTVMVSELSNAKFRNLSLSAIAAGYPLGAVAGGYFASRLLIHGDWRNVFMLGGCLTLFFIPVVMLLLPESVTWLAQRQPPRALERLNRTLRRYGHEETSQLPLRATTVSKTSLRELLSPPLVSTTLLLTLAYFSQMLTYYFILKWVPKLLADMGFSHSEAGTALVWVNIGGLISGFVVSALSLRVNMRKLVMTLLIMASGLVVLFGRCPADMTSIRAVLTLAGFCSQGAVNGLFAIIAQSFPERVRGSGTGFVFGFGRGGAAIGPVIAGWLLSHGLLLSGVTLVMATGAIVAACAVFALGGGTRSKPAEMTAPGA</sequence>
<dbReference type="PANTHER" id="PTHR23508">
    <property type="entry name" value="CARBOXYLIC ACID TRANSPORTER PROTEIN HOMOLOG"/>
    <property type="match status" value="1"/>
</dbReference>
<dbReference type="Proteomes" id="UP000635278">
    <property type="component" value="Unassembled WGS sequence"/>
</dbReference>
<feature type="transmembrane region" description="Helical" evidence="5">
    <location>
        <begin position="176"/>
        <end position="195"/>
    </location>
</feature>